<evidence type="ECO:0000313" key="2">
    <source>
        <dbReference type="Proteomes" id="UP001195903"/>
    </source>
</evidence>
<dbReference type="SUPFAM" id="SSF56112">
    <property type="entry name" value="Protein kinase-like (PK-like)"/>
    <property type="match status" value="1"/>
</dbReference>
<accession>A0ABS5UYB7</accession>
<dbReference type="EMBL" id="JAHEPS010000001">
    <property type="protein sequence ID" value="MBT1443084.1"/>
    <property type="molecule type" value="Genomic_DNA"/>
</dbReference>
<comment type="caution">
    <text evidence="1">The sequence shown here is derived from an EMBL/GenBank/DDBJ whole genome shotgun (WGS) entry which is preliminary data.</text>
</comment>
<evidence type="ECO:0000313" key="1">
    <source>
        <dbReference type="EMBL" id="MBT1443084.1"/>
    </source>
</evidence>
<protein>
    <submittedName>
        <fullName evidence="1">Serine/threonine protein phosphatase</fullName>
    </submittedName>
</protein>
<reference evidence="1 2" key="1">
    <citation type="submission" date="2021-05" db="EMBL/GenBank/DDBJ databases">
        <title>Shewanella sp. JM162201.</title>
        <authorList>
            <person name="Xu S."/>
            <person name="Li A."/>
        </authorList>
    </citation>
    <scope>NUCLEOTIDE SEQUENCE [LARGE SCALE GENOMIC DNA]</scope>
    <source>
        <strain evidence="1 2">JM162201</strain>
    </source>
</reference>
<dbReference type="InterPro" id="IPR011009">
    <property type="entry name" value="Kinase-like_dom_sf"/>
</dbReference>
<organism evidence="1 2">
    <name type="scientific">Shewanella jiangmenensis</name>
    <dbReference type="NCBI Taxonomy" id="2837387"/>
    <lineage>
        <taxon>Bacteria</taxon>
        <taxon>Pseudomonadati</taxon>
        <taxon>Pseudomonadota</taxon>
        <taxon>Gammaproteobacteria</taxon>
        <taxon>Alteromonadales</taxon>
        <taxon>Shewanellaceae</taxon>
        <taxon>Shewanella</taxon>
    </lineage>
</organism>
<name>A0ABS5UYB7_9GAMM</name>
<proteinExistence type="predicted"/>
<dbReference type="Proteomes" id="UP001195903">
    <property type="component" value="Unassembled WGS sequence"/>
</dbReference>
<sequence>MAAFQARVYGLLAEHPGQRVMSFEFDGNKYWLKQPERLEGAMKLLKDEPQSALEHEIAALSKLGEHNAPVPRIILAEPHYFVVEDAGLTVSDWLYEAKSGEDVPVKTILCDSASALAKLHTQNLAHGRPALRDIGWRGGEVKFIDFEANQAGKSMLTQQIRDLLVYLHSLYRYVGVQHDCIQAAIDSYRRSGGEATWQAAKAKLESWQWLRWVLKPFRRVGGKDLKPLYWVLWHFKSYP</sequence>
<keyword evidence="2" id="KW-1185">Reference proteome</keyword>
<gene>
    <name evidence="1" type="ORF">KJI95_00890</name>
</gene>